<sequence length="698" mass="76279">MTRPDWGRLAATAALTVAAGVAINQVLDGDGIKWVWLLFAVAVAMVGGYLTWPQNLRAEQSNAQARPADQAETLKALAAAVQVVWEPELRRRRLHHPHPLPTAWNTLGPPLSDHWANIRSDGREESLDLDGVVDRDHPDALHRIVRDTRLRGRIVVLGEPGSGKTALMLRAVVRLIDERAATDRVPVLLRLSTWDPDQQSLDQWIAARLEVDYGQRARIPRRLLLPLLDGLDEMPTARRPRALAAISNTFDPDAPLLLTSRTREFCEALGVARPRPLAAAAIVELTPLPAALVRRYLQHTGHHGVAWHQLFRRDAENGGHLAAALDQPLWVDLAREAYNRPSQAGDELAELLTLPNREAVHARLLDRLVPALYVDPSSNPSDGDRWHRTHAERWLRFLAADMCARRTQDIAWWELATAVPRFVRACYLLTVGIAGGLAVGLVLGLATNSLTAVVLGLCVGLVGGILSWRRTVPQPSRHRLRWRRTHRRLPVRVLAGLAEALPAGIAGGLAIGLAAGIAGGFHIGAMAGLVYGLMATAGIGLVGEFTTLSREDDAERPVVLAPADLLRSDRRRHLSMGMVGGLLGALVLGVPLGIWVEPTVGLTAGLAYAVAGPLVSALGRSGWGWLQMARLWWSGRQELPWRLMAFLADAHRRGVLQQAGAVYQFRHALLRDRLASTEPTSEASADQEHYRPAPAEPA</sequence>
<dbReference type="InterPro" id="IPR027417">
    <property type="entry name" value="P-loop_NTPase"/>
</dbReference>
<keyword evidence="2" id="KW-1133">Transmembrane helix</keyword>
<feature type="transmembrane region" description="Helical" evidence="2">
    <location>
        <begin position="574"/>
        <end position="594"/>
    </location>
</feature>
<feature type="transmembrane region" description="Helical" evidence="2">
    <location>
        <begin position="34"/>
        <end position="52"/>
    </location>
</feature>
<dbReference type="EMBL" id="BAAAYN010000005">
    <property type="protein sequence ID" value="GAA3383294.1"/>
    <property type="molecule type" value="Genomic_DNA"/>
</dbReference>
<dbReference type="InterPro" id="IPR007111">
    <property type="entry name" value="NACHT_NTPase"/>
</dbReference>
<evidence type="ECO:0000313" key="4">
    <source>
        <dbReference type="EMBL" id="GAA3383294.1"/>
    </source>
</evidence>
<feature type="transmembrane region" description="Helical" evidence="2">
    <location>
        <begin position="521"/>
        <end position="542"/>
    </location>
</feature>
<feature type="domain" description="NACHT" evidence="3">
    <location>
        <begin position="154"/>
        <end position="302"/>
    </location>
</feature>
<gene>
    <name evidence="4" type="ORF">GCM10020369_08620</name>
</gene>
<protein>
    <submittedName>
        <fullName evidence="4">NACHT domain-containing protein</fullName>
    </submittedName>
</protein>
<keyword evidence="2" id="KW-0472">Membrane</keyword>
<feature type="transmembrane region" description="Helical" evidence="2">
    <location>
        <begin position="489"/>
        <end position="515"/>
    </location>
</feature>
<evidence type="ECO:0000313" key="5">
    <source>
        <dbReference type="Proteomes" id="UP001501676"/>
    </source>
</evidence>
<dbReference type="SUPFAM" id="SSF52540">
    <property type="entry name" value="P-loop containing nucleoside triphosphate hydrolases"/>
    <property type="match status" value="1"/>
</dbReference>
<feature type="region of interest" description="Disordered" evidence="1">
    <location>
        <begin position="676"/>
        <end position="698"/>
    </location>
</feature>
<dbReference type="Pfam" id="PF05729">
    <property type="entry name" value="NACHT"/>
    <property type="match status" value="1"/>
</dbReference>
<dbReference type="Proteomes" id="UP001501676">
    <property type="component" value="Unassembled WGS sequence"/>
</dbReference>
<evidence type="ECO:0000256" key="2">
    <source>
        <dbReference type="SAM" id="Phobius"/>
    </source>
</evidence>
<keyword evidence="2" id="KW-0812">Transmembrane</keyword>
<keyword evidence="5" id="KW-1185">Reference proteome</keyword>
<proteinExistence type="predicted"/>
<name>A0ABP6SSG6_9ACTN</name>
<feature type="transmembrane region" description="Helical" evidence="2">
    <location>
        <begin position="606"/>
        <end position="626"/>
    </location>
</feature>
<reference evidence="5" key="1">
    <citation type="journal article" date="2019" name="Int. J. Syst. Evol. Microbiol.">
        <title>The Global Catalogue of Microorganisms (GCM) 10K type strain sequencing project: providing services to taxonomists for standard genome sequencing and annotation.</title>
        <authorList>
            <consortium name="The Broad Institute Genomics Platform"/>
            <consortium name="The Broad Institute Genome Sequencing Center for Infectious Disease"/>
            <person name="Wu L."/>
            <person name="Ma J."/>
        </authorList>
    </citation>
    <scope>NUCLEOTIDE SEQUENCE [LARGE SCALE GENOMIC DNA]</scope>
    <source>
        <strain evidence="5">JCM 9458</strain>
    </source>
</reference>
<comment type="caution">
    <text evidence="4">The sequence shown here is derived from an EMBL/GenBank/DDBJ whole genome shotgun (WGS) entry which is preliminary data.</text>
</comment>
<feature type="transmembrane region" description="Helical" evidence="2">
    <location>
        <begin position="449"/>
        <end position="468"/>
    </location>
</feature>
<dbReference type="RefSeq" id="WP_345726633.1">
    <property type="nucleotide sequence ID" value="NZ_BAAAYN010000005.1"/>
</dbReference>
<evidence type="ECO:0000259" key="3">
    <source>
        <dbReference type="Pfam" id="PF05729"/>
    </source>
</evidence>
<feature type="transmembrane region" description="Helical" evidence="2">
    <location>
        <begin position="425"/>
        <end position="443"/>
    </location>
</feature>
<evidence type="ECO:0000256" key="1">
    <source>
        <dbReference type="SAM" id="MobiDB-lite"/>
    </source>
</evidence>
<organism evidence="4 5">
    <name type="scientific">Cryptosporangium minutisporangium</name>
    <dbReference type="NCBI Taxonomy" id="113569"/>
    <lineage>
        <taxon>Bacteria</taxon>
        <taxon>Bacillati</taxon>
        <taxon>Actinomycetota</taxon>
        <taxon>Actinomycetes</taxon>
        <taxon>Cryptosporangiales</taxon>
        <taxon>Cryptosporangiaceae</taxon>
        <taxon>Cryptosporangium</taxon>
    </lineage>
</organism>
<accession>A0ABP6SSG6</accession>
<dbReference type="Gene3D" id="3.40.50.300">
    <property type="entry name" value="P-loop containing nucleotide triphosphate hydrolases"/>
    <property type="match status" value="1"/>
</dbReference>